<dbReference type="PROSITE" id="PS00977">
    <property type="entry name" value="FAD_G3PDH_1"/>
    <property type="match status" value="1"/>
</dbReference>
<dbReference type="InterPro" id="IPR006076">
    <property type="entry name" value="FAD-dep_OxRdtase"/>
</dbReference>
<dbReference type="InterPro" id="IPR031656">
    <property type="entry name" value="DAO_C"/>
</dbReference>
<protein>
    <recommendedName>
        <fullName evidence="6">Glycerol-3-phosphate dehydrogenase</fullName>
        <ecNumber evidence="6">1.1.5.3</ecNumber>
    </recommendedName>
</protein>
<comment type="catalytic activity">
    <reaction evidence="6">
        <text>a quinone + sn-glycerol 3-phosphate = dihydroxyacetone phosphate + a quinol</text>
        <dbReference type="Rhea" id="RHEA:18977"/>
        <dbReference type="ChEBI" id="CHEBI:24646"/>
        <dbReference type="ChEBI" id="CHEBI:57597"/>
        <dbReference type="ChEBI" id="CHEBI:57642"/>
        <dbReference type="ChEBI" id="CHEBI:132124"/>
        <dbReference type="EC" id="1.1.5.3"/>
    </reaction>
</comment>
<dbReference type="Proteomes" id="UP000318294">
    <property type="component" value="Unassembled WGS sequence"/>
</dbReference>
<organism evidence="9 10">
    <name type="scientific">Tepidimonas charontis</name>
    <dbReference type="NCBI Taxonomy" id="2267262"/>
    <lineage>
        <taxon>Bacteria</taxon>
        <taxon>Pseudomonadati</taxon>
        <taxon>Pseudomonadota</taxon>
        <taxon>Betaproteobacteria</taxon>
        <taxon>Burkholderiales</taxon>
        <taxon>Tepidimonas</taxon>
    </lineage>
</organism>
<dbReference type="GO" id="GO:0009331">
    <property type="term" value="C:glycerol-3-phosphate dehydrogenase (FAD) complex"/>
    <property type="evidence" value="ECO:0007669"/>
    <property type="project" value="UniProtKB-UniRule"/>
</dbReference>
<dbReference type="InterPro" id="IPR036188">
    <property type="entry name" value="FAD/NAD-bd_sf"/>
</dbReference>
<keyword evidence="3 6" id="KW-0285">Flavoprotein</keyword>
<evidence type="ECO:0000313" key="9">
    <source>
        <dbReference type="EMBL" id="TSE35613.1"/>
    </source>
</evidence>
<comment type="caution">
    <text evidence="9">The sequence shown here is derived from an EMBL/GenBank/DDBJ whole genome shotgun (WGS) entry which is preliminary data.</text>
</comment>
<dbReference type="Gene3D" id="3.30.9.10">
    <property type="entry name" value="D-Amino Acid Oxidase, subunit A, domain 2"/>
    <property type="match status" value="1"/>
</dbReference>
<dbReference type="InterPro" id="IPR038299">
    <property type="entry name" value="DAO_C_sf"/>
</dbReference>
<dbReference type="PANTHER" id="PTHR11985:SF15">
    <property type="entry name" value="GLYCEROL-3-PHOSPHATE DEHYDROGENASE, MITOCHONDRIAL"/>
    <property type="match status" value="1"/>
</dbReference>
<dbReference type="Gene3D" id="1.10.8.870">
    <property type="entry name" value="Alpha-glycerophosphate oxidase, cap domain"/>
    <property type="match status" value="1"/>
</dbReference>
<dbReference type="Pfam" id="PF16901">
    <property type="entry name" value="DAO_C"/>
    <property type="match status" value="1"/>
</dbReference>
<keyword evidence="10" id="KW-1185">Reference proteome</keyword>
<dbReference type="GO" id="GO:0046168">
    <property type="term" value="P:glycerol-3-phosphate catabolic process"/>
    <property type="evidence" value="ECO:0007669"/>
    <property type="project" value="TreeGrafter"/>
</dbReference>
<dbReference type="PROSITE" id="PS00978">
    <property type="entry name" value="FAD_G3PDH_2"/>
    <property type="match status" value="1"/>
</dbReference>
<dbReference type="EC" id="1.1.5.3" evidence="6"/>
<dbReference type="OrthoDB" id="9766796at2"/>
<keyword evidence="4" id="KW-0274">FAD</keyword>
<dbReference type="PRINTS" id="PR01001">
    <property type="entry name" value="FADG3PDH"/>
</dbReference>
<evidence type="ECO:0000259" key="7">
    <source>
        <dbReference type="Pfam" id="PF01266"/>
    </source>
</evidence>
<keyword evidence="5 6" id="KW-0560">Oxidoreductase</keyword>
<dbReference type="RefSeq" id="WP_144327621.1">
    <property type="nucleotide sequence ID" value="NZ_VJON01000006.1"/>
</dbReference>
<evidence type="ECO:0000256" key="5">
    <source>
        <dbReference type="ARBA" id="ARBA00023002"/>
    </source>
</evidence>
<dbReference type="EMBL" id="VJON01000006">
    <property type="protein sequence ID" value="TSE35613.1"/>
    <property type="molecule type" value="Genomic_DNA"/>
</dbReference>
<comment type="similarity">
    <text evidence="2 6">Belongs to the FAD-dependent glycerol-3-phosphate dehydrogenase family.</text>
</comment>
<reference evidence="9 10" key="1">
    <citation type="submission" date="2019-07" db="EMBL/GenBank/DDBJ databases">
        <title>Tepidimonas charontis SPSP-6 draft genome.</title>
        <authorList>
            <person name="Da Costa M.S."/>
            <person name="Froufe H.J.C."/>
            <person name="Egas C."/>
            <person name="Albuquerque L."/>
        </authorList>
    </citation>
    <scope>NUCLEOTIDE SEQUENCE [LARGE SCALE GENOMIC DNA]</scope>
    <source>
        <strain evidence="9 10">SPSP-6</strain>
    </source>
</reference>
<sequence>MLETRSSSSTGAAADVLIIGGGINGCGIARDLAGRGLRVVLCEQHDLAAHTSSASTKLIHGGLRYLEYGEFALVRKALAEREVLLRLAPHLIRPMRFVIPHDPSMRPAWMMRAGLWLYDHLARRDWLPASGTIDLRRHPAGAPLQPHWRRAFHYADAWVDDARLVVLNAVDAAARGAQVYTRTRCAALRRAADGWSATLQPLGAPSWTLRARVVVNATGPWAESVLQQQCGLSPRRHLRLVRGSHIVVPRLFRHDDAYLLQASDRRVVFAIPYLDRYTLIGTTDVEHRGDPATARIDADEIDYLCREAARYFRRPLRRSDVVWHYSGVRPLLEDASNDPSAVTRDYLLDLDTAGGAPVLTVWGGKITTYRTLAQEAARCLRAVLPLSAADWTARCPLPGGDLEAVVGSCADPVQAMQRFEAYVGQRWPWLPESCARRWPRAYGTRMLSWLEPARRLADLGEPIAPGLFEAELRHWVECEWACSADDVLWRRSKLGLALGAAEQQRVAAWLQRHMGLGCGTPDKP</sequence>
<gene>
    <name evidence="9" type="primary">glpD</name>
    <name evidence="9" type="ORF">Tchar_00603</name>
</gene>
<evidence type="ECO:0000256" key="2">
    <source>
        <dbReference type="ARBA" id="ARBA00007330"/>
    </source>
</evidence>
<evidence type="ECO:0000256" key="3">
    <source>
        <dbReference type="ARBA" id="ARBA00022630"/>
    </source>
</evidence>
<evidence type="ECO:0000256" key="6">
    <source>
        <dbReference type="RuleBase" id="RU361217"/>
    </source>
</evidence>
<feature type="domain" description="Alpha-glycerophosphate oxidase C-terminal" evidence="8">
    <location>
        <begin position="392"/>
        <end position="515"/>
    </location>
</feature>
<comment type="cofactor">
    <cofactor evidence="1 6">
        <name>FAD</name>
        <dbReference type="ChEBI" id="CHEBI:57692"/>
    </cofactor>
</comment>
<dbReference type="Gene3D" id="6.10.250.1890">
    <property type="match status" value="1"/>
</dbReference>
<evidence type="ECO:0000259" key="8">
    <source>
        <dbReference type="Pfam" id="PF16901"/>
    </source>
</evidence>
<dbReference type="PANTHER" id="PTHR11985">
    <property type="entry name" value="GLYCEROL-3-PHOSPHATE DEHYDROGENASE"/>
    <property type="match status" value="1"/>
</dbReference>
<dbReference type="AlphaFoldDB" id="A0A554XIG3"/>
<accession>A0A554XIG3</accession>
<evidence type="ECO:0000256" key="1">
    <source>
        <dbReference type="ARBA" id="ARBA00001974"/>
    </source>
</evidence>
<dbReference type="Gene3D" id="3.50.50.60">
    <property type="entry name" value="FAD/NAD(P)-binding domain"/>
    <property type="match status" value="1"/>
</dbReference>
<name>A0A554XIG3_9BURK</name>
<dbReference type="NCBIfam" id="NF008899">
    <property type="entry name" value="PRK12266.1"/>
    <property type="match status" value="1"/>
</dbReference>
<dbReference type="SUPFAM" id="SSF51905">
    <property type="entry name" value="FAD/NAD(P)-binding domain"/>
    <property type="match status" value="1"/>
</dbReference>
<dbReference type="InterPro" id="IPR000447">
    <property type="entry name" value="G3P_DH_FAD-dep"/>
</dbReference>
<dbReference type="NCBIfam" id="NF009906">
    <property type="entry name" value="PRK13369.1"/>
    <property type="match status" value="1"/>
</dbReference>
<dbReference type="GO" id="GO:0004368">
    <property type="term" value="F:glycerol-3-phosphate dehydrogenase (quinone) activity"/>
    <property type="evidence" value="ECO:0007669"/>
    <property type="project" value="UniProtKB-EC"/>
</dbReference>
<dbReference type="Pfam" id="PF01266">
    <property type="entry name" value="DAO"/>
    <property type="match status" value="1"/>
</dbReference>
<evidence type="ECO:0000256" key="4">
    <source>
        <dbReference type="ARBA" id="ARBA00022827"/>
    </source>
</evidence>
<evidence type="ECO:0000313" key="10">
    <source>
        <dbReference type="Proteomes" id="UP000318294"/>
    </source>
</evidence>
<proteinExistence type="inferred from homology"/>
<feature type="domain" description="FAD dependent oxidoreductase" evidence="7">
    <location>
        <begin position="15"/>
        <end position="370"/>
    </location>
</feature>